<feature type="domain" description="PDZ" evidence="2">
    <location>
        <begin position="650"/>
        <end position="692"/>
    </location>
</feature>
<dbReference type="Gene3D" id="2.30.42.10">
    <property type="match status" value="1"/>
</dbReference>
<dbReference type="InterPro" id="IPR001478">
    <property type="entry name" value="PDZ"/>
</dbReference>
<dbReference type="InterPro" id="IPR000253">
    <property type="entry name" value="FHA_dom"/>
</dbReference>
<dbReference type="EMBL" id="CAACVG010009041">
    <property type="protein sequence ID" value="VEN51865.1"/>
    <property type="molecule type" value="Genomic_DNA"/>
</dbReference>
<feature type="compositionally biased region" description="Pro residues" evidence="1">
    <location>
        <begin position="1334"/>
        <end position="1344"/>
    </location>
</feature>
<feature type="compositionally biased region" description="Basic and acidic residues" evidence="1">
    <location>
        <begin position="2105"/>
        <end position="2135"/>
    </location>
</feature>
<feature type="region of interest" description="Disordered" evidence="1">
    <location>
        <begin position="15"/>
        <end position="62"/>
    </location>
</feature>
<evidence type="ECO:0000256" key="1">
    <source>
        <dbReference type="SAM" id="MobiDB-lite"/>
    </source>
</evidence>
<dbReference type="SUPFAM" id="SSF49879">
    <property type="entry name" value="SMAD/FHA domain"/>
    <property type="match status" value="1"/>
</dbReference>
<feature type="compositionally biased region" description="Basic and acidic residues" evidence="1">
    <location>
        <begin position="2145"/>
        <end position="2161"/>
    </location>
</feature>
<feature type="region of interest" description="Disordered" evidence="1">
    <location>
        <begin position="2105"/>
        <end position="2172"/>
    </location>
</feature>
<protein>
    <recommendedName>
        <fullName evidence="6">Afadin</fullName>
    </recommendedName>
</protein>
<gene>
    <name evidence="4" type="ORF">CALMAC_LOCUS12186</name>
</gene>
<keyword evidence="5" id="KW-1185">Reference proteome</keyword>
<dbReference type="GO" id="GO:0032880">
    <property type="term" value="P:regulation of protein localization"/>
    <property type="evidence" value="ECO:0007669"/>
    <property type="project" value="TreeGrafter"/>
</dbReference>
<evidence type="ECO:0000259" key="3">
    <source>
        <dbReference type="PROSITE" id="PS51126"/>
    </source>
</evidence>
<dbReference type="PANTHER" id="PTHR10398">
    <property type="entry name" value="AFADIN"/>
    <property type="match status" value="1"/>
</dbReference>
<evidence type="ECO:0008006" key="6">
    <source>
        <dbReference type="Google" id="ProtNLM"/>
    </source>
</evidence>
<feature type="region of interest" description="Disordered" evidence="1">
    <location>
        <begin position="174"/>
        <end position="206"/>
    </location>
</feature>
<name>A0A653CVC0_CALMS</name>
<dbReference type="Proteomes" id="UP000410492">
    <property type="component" value="Unassembled WGS sequence"/>
</dbReference>
<feature type="region of interest" description="Disordered" evidence="1">
    <location>
        <begin position="1656"/>
        <end position="1763"/>
    </location>
</feature>
<feature type="domain" description="Dilute" evidence="3">
    <location>
        <begin position="326"/>
        <end position="559"/>
    </location>
</feature>
<dbReference type="CDD" id="cd15471">
    <property type="entry name" value="Myo5p-like_CBD_afadin"/>
    <property type="match status" value="1"/>
</dbReference>
<dbReference type="PROSITE" id="PS51126">
    <property type="entry name" value="DILUTE"/>
    <property type="match status" value="1"/>
</dbReference>
<feature type="region of interest" description="Disordered" evidence="1">
    <location>
        <begin position="1285"/>
        <end position="1304"/>
    </location>
</feature>
<feature type="region of interest" description="Disordered" evidence="1">
    <location>
        <begin position="1893"/>
        <end position="1918"/>
    </location>
</feature>
<feature type="compositionally biased region" description="Basic and acidic residues" evidence="1">
    <location>
        <begin position="1589"/>
        <end position="1606"/>
    </location>
</feature>
<dbReference type="PANTHER" id="PTHR10398:SF2">
    <property type="entry name" value="AFADIN"/>
    <property type="match status" value="1"/>
</dbReference>
<feature type="compositionally biased region" description="Polar residues" evidence="1">
    <location>
        <begin position="1656"/>
        <end position="1667"/>
    </location>
</feature>
<dbReference type="SUPFAM" id="SSF50156">
    <property type="entry name" value="PDZ domain-like"/>
    <property type="match status" value="1"/>
</dbReference>
<dbReference type="GO" id="GO:0050839">
    <property type="term" value="F:cell adhesion molecule binding"/>
    <property type="evidence" value="ECO:0007669"/>
    <property type="project" value="TreeGrafter"/>
</dbReference>
<feature type="region of interest" description="Disordered" evidence="1">
    <location>
        <begin position="219"/>
        <end position="251"/>
    </location>
</feature>
<dbReference type="InterPro" id="IPR008984">
    <property type="entry name" value="SMAD_FHA_dom_sf"/>
</dbReference>
<evidence type="ECO:0000313" key="5">
    <source>
        <dbReference type="Proteomes" id="UP000410492"/>
    </source>
</evidence>
<dbReference type="PROSITE" id="PS50106">
    <property type="entry name" value="PDZ"/>
    <property type="match status" value="1"/>
</dbReference>
<feature type="region of interest" description="Disordered" evidence="1">
    <location>
        <begin position="1969"/>
        <end position="2010"/>
    </location>
</feature>
<accession>A0A653CVC0</accession>
<feature type="region of interest" description="Disordered" evidence="1">
    <location>
        <begin position="1309"/>
        <end position="1386"/>
    </location>
</feature>
<dbReference type="Gene3D" id="2.60.200.20">
    <property type="match status" value="1"/>
</dbReference>
<dbReference type="GO" id="GO:0005912">
    <property type="term" value="C:adherens junction"/>
    <property type="evidence" value="ECO:0007669"/>
    <property type="project" value="TreeGrafter"/>
</dbReference>
<evidence type="ECO:0000313" key="4">
    <source>
        <dbReference type="EMBL" id="VEN51865.1"/>
    </source>
</evidence>
<feature type="region of interest" description="Disordered" evidence="1">
    <location>
        <begin position="1579"/>
        <end position="1606"/>
    </location>
</feature>
<dbReference type="InterPro" id="IPR028842">
    <property type="entry name" value="Afadin"/>
</dbReference>
<dbReference type="CDD" id="cd22711">
    <property type="entry name" value="FHA_AFDN"/>
    <property type="match status" value="1"/>
</dbReference>
<evidence type="ECO:0000259" key="2">
    <source>
        <dbReference type="PROSITE" id="PS50106"/>
    </source>
</evidence>
<reference evidence="4 5" key="1">
    <citation type="submission" date="2019-01" db="EMBL/GenBank/DDBJ databases">
        <authorList>
            <person name="Sayadi A."/>
        </authorList>
    </citation>
    <scope>NUCLEOTIDE SEQUENCE [LARGE SCALE GENOMIC DNA]</scope>
</reference>
<dbReference type="OrthoDB" id="6260541at2759"/>
<feature type="compositionally biased region" description="Low complexity" evidence="1">
    <location>
        <begin position="1421"/>
        <end position="1443"/>
    </location>
</feature>
<dbReference type="Pfam" id="PF00498">
    <property type="entry name" value="FHA"/>
    <property type="match status" value="1"/>
</dbReference>
<feature type="compositionally biased region" description="Low complexity" evidence="1">
    <location>
        <begin position="1971"/>
        <end position="1992"/>
    </location>
</feature>
<dbReference type="SMART" id="SM01132">
    <property type="entry name" value="DIL"/>
    <property type="match status" value="1"/>
</dbReference>
<proteinExistence type="predicted"/>
<feature type="compositionally biased region" description="Low complexity" evidence="1">
    <location>
        <begin position="2035"/>
        <end position="2055"/>
    </location>
</feature>
<feature type="region of interest" description="Disordered" evidence="1">
    <location>
        <begin position="2024"/>
        <end position="2055"/>
    </location>
</feature>
<dbReference type="InterPro" id="IPR036034">
    <property type="entry name" value="PDZ_sf"/>
</dbReference>
<dbReference type="InterPro" id="IPR037977">
    <property type="entry name" value="CBD_Afadin"/>
</dbReference>
<feature type="compositionally biased region" description="Basic and acidic residues" evidence="1">
    <location>
        <begin position="1290"/>
        <end position="1304"/>
    </location>
</feature>
<sequence>MMDWGIRRSIMFHVRRRPADMAPRKRKKKPGGAGSGGGGGLGGAGGGQPSGAGGPGGHHHHHQAGVPLLIELGPDGSAPHPSDTARTVRLTGDVMEVGSANGIGLQLYGPHIQPRHAVLTHAPDSGVTTVTPCHPDAHTYVNGQRIHQTAPLQHGSLVKFGHSNTYRFVDPQHEDRQHRVPQAGLDNGQARLYDSRSPRALSPTDPVRENIETTFDLEGNVETVSTTSGAREDNRSLGSSSENRLSGIDRYPRGQDPILPAVLEFPEEPQEQFLARVITHLDVTTPTFRLAPAYTLYLCARYRASTHYRPELTPTERAQKLTLLLQHAAMLIRHTVQDRSTDGMSQAFWLANASELLHFLKSDRHVSAFSLQAQDTLADAVQLAFKNLVACLTDELGQAMGYLMSVAGDDHPREIINTLSSAMNLLRKCRVNAALTIQLFSQLFHWISAKALAAVVSNANLCTRHFGVRLGNRLRNLQAWAESQGLELAAECHLAKIVQCAHLLQAPKYAPEDLANLSAVCFKLNSMQVGALLMQYKPEPNEKIAAPSMLEQASKAAESVADELARAEGREVALFEEPAPALQLLLPDDGYSCDVVQGVPPGLADFLHPLQAAGLCRLAAQPTSSGQWTVYMNAPRPPSALSTTQPEVQVIRLHKSGGGMGLSIVAAKGAGQERLGIYIKSVVAGGAADRDGITQEKAAEFLQRTGSVVTLEVAKAGAVYHGLATLLQQPSPTPPHRAVGMDSYYYDTVQSSQESLYSPGGYRIFTPPAAKPKHNIFFNSDDSLFKQEKRKFTIPRIEIETDEPVFNLQVTDFSEPSPKNVTLTYDETGQTMLTHEVQEVKKSWKDKANNFVQRKSYTIDIHDSAYDIDDIDDTDKFLSISARNRRQNRLASSSLQDLSSSTSSINSCIHESNLDLSQIDPDTPVKHKNWRSPYEIRHGKVKDLSEQFKSKAISVPQLYKRKFATSRSKSVSEEKLNDKLTEFERLEILKLLHDWSLNGSDSKSEFNLKLSKECIEKEKAFKDEVPVKKTVVKFISEPDLSPKNKKFGSSLSKFKSEESLSQKSNLDQFSHRCEFKNCIFNVDFTPTLGTKTEDLKVDDSGKPKLKGILKTNKAETKTTEVNKDKDEAKITTLPKKPKYRRRFSEIIEYTPFNSQLVRCDSLERLTDIQRRHKKFPDAYIITRRNSARKSKSDNGAKPPKVILMRKKYLAKAWKSCSDIKSKRTVRKCCRYAKKSCPVSKYCPDSPKVSRKSQSCASIEREGVAEVDAAARLAALDLQVAAYRRKTGPRRMSERDLPSKVDQERAIPASKSVPALHQIHAGGVGAGGSGGGDPSRPPLYQPPAPEAYGRPTAGSAAHLTQNGGAPGLRSRSTHNLHQQQQQQQQQDGGFYQNLSIYRNKVPSPQHLGDSSQNSLHSSVANAAQQRPASAYYPPAPASAISRPPGVANHLHQSIPNLKIPPSTHRLHGDEQVGRTGSYPNVQGYYTATSTATPYQRHYATEDGKMQYYGNHTGQSYPSPTHNGGYGNSGLQQPLHINPNIRQEEVRYSNTGGGLLREDVFRQSERLRHEEMMSRYPSQPAIHTGRLSDLPTDRLPSEIRPSKSDDALKHHAAGEIARYASSGNVAKVQYNNQQRDYYQQQYYNHMMSQNAQSMQNLSINPHSTYNHTHQQQYSPQQGSYSSQQNSYSSSQQNSYPPQQNSYQNPMSPTYKTPPVAPKPHHKKDDVPEPPPTTIAGSGNKPPARDPWAREEQERQQEARREAARQWQEQQIRELAALPRRTPHQEEQLRVLQLEREKQDFTNIEKHIIYCSKTCLQQSEDENKKHEISKEVIKSLKQEIEEKNNYIVALKRRSSAFEDDVLEIEKNYNEEIDSYKRKIKMFEQRINQLTVENAALRQESKSTSPKQISYLPNPGPDSSRLHVATSLENTCELNNIESSLYHELSCHGDELNMSSKASELISAVDRTNTSINEPQQQLQQQQQQQPQQQPQPQQQHSPTESQAQPPAPPERGSSFAVMSMRVKETPKRVSFNDTSANSSPPQQQHSPQSPQQTQPPTTLQLEEAVSFIRQAESMLASPATPTDPNGTGGIAVATPGVIGAQEVYRDPRARRLAEQAQQKDKTRSEAVPEKLSFKEKMKMFAMETGEPDTPKDKSKISRAQREIDNISTPSSSLVH</sequence>
<feature type="compositionally biased region" description="Gly residues" evidence="1">
    <location>
        <begin position="1321"/>
        <end position="1332"/>
    </location>
</feature>
<feature type="compositionally biased region" description="Basic and acidic residues" evidence="1">
    <location>
        <begin position="1740"/>
        <end position="1761"/>
    </location>
</feature>
<dbReference type="SMART" id="SM00240">
    <property type="entry name" value="FHA"/>
    <property type="match status" value="1"/>
</dbReference>
<organism evidence="4 5">
    <name type="scientific">Callosobruchus maculatus</name>
    <name type="common">Southern cowpea weevil</name>
    <name type="synonym">Pulse bruchid</name>
    <dbReference type="NCBI Taxonomy" id="64391"/>
    <lineage>
        <taxon>Eukaryota</taxon>
        <taxon>Metazoa</taxon>
        <taxon>Ecdysozoa</taxon>
        <taxon>Arthropoda</taxon>
        <taxon>Hexapoda</taxon>
        <taxon>Insecta</taxon>
        <taxon>Pterygota</taxon>
        <taxon>Neoptera</taxon>
        <taxon>Endopterygota</taxon>
        <taxon>Coleoptera</taxon>
        <taxon>Polyphaga</taxon>
        <taxon>Cucujiformia</taxon>
        <taxon>Chrysomeloidea</taxon>
        <taxon>Chrysomelidae</taxon>
        <taxon>Bruchinae</taxon>
        <taxon>Bruchini</taxon>
        <taxon>Callosobruchus</taxon>
    </lineage>
</organism>
<dbReference type="Pfam" id="PF01843">
    <property type="entry name" value="DIL"/>
    <property type="match status" value="1"/>
</dbReference>
<feature type="compositionally biased region" description="Gly residues" evidence="1">
    <location>
        <begin position="31"/>
        <end position="56"/>
    </location>
</feature>
<feature type="compositionally biased region" description="Polar residues" evidence="1">
    <location>
        <begin position="1407"/>
        <end position="1420"/>
    </location>
</feature>
<feature type="region of interest" description="Disordered" evidence="1">
    <location>
        <begin position="1399"/>
        <end position="1479"/>
    </location>
</feature>
<feature type="compositionally biased region" description="Low complexity" evidence="1">
    <location>
        <begin position="1668"/>
        <end position="1706"/>
    </location>
</feature>
<feature type="compositionally biased region" description="Polar residues" evidence="1">
    <location>
        <begin position="2162"/>
        <end position="2172"/>
    </location>
</feature>
<dbReference type="InterPro" id="IPR002710">
    <property type="entry name" value="Dilute_dom"/>
</dbReference>